<evidence type="ECO:0000256" key="1">
    <source>
        <dbReference type="SAM" id="MobiDB-lite"/>
    </source>
</evidence>
<feature type="region of interest" description="Disordered" evidence="1">
    <location>
        <begin position="76"/>
        <end position="110"/>
    </location>
</feature>
<evidence type="ECO:0000313" key="3">
    <source>
        <dbReference type="EMBL" id="KAJ9482218.1"/>
    </source>
</evidence>
<dbReference type="AlphaFoldDB" id="A0AAI9X3K2"/>
<dbReference type="Pfam" id="PF14771">
    <property type="entry name" value="DUF4476"/>
    <property type="match status" value="1"/>
</dbReference>
<evidence type="ECO:0000259" key="2">
    <source>
        <dbReference type="Pfam" id="PF14771"/>
    </source>
</evidence>
<dbReference type="EMBL" id="LACB01000595">
    <property type="protein sequence ID" value="KAJ9482218.1"/>
    <property type="molecule type" value="Genomic_DNA"/>
</dbReference>
<reference evidence="3" key="1">
    <citation type="submission" date="2015-06" db="EMBL/GenBank/DDBJ databases">
        <authorList>
            <person name="Nguyen H."/>
        </authorList>
    </citation>
    <scope>NUCLEOTIDE SEQUENCE</scope>
    <source>
        <strain evidence="3">DAOM 180753</strain>
    </source>
</reference>
<protein>
    <recommendedName>
        <fullName evidence="2">DUF4476 domain-containing protein</fullName>
    </recommendedName>
</protein>
<dbReference type="Proteomes" id="UP001227192">
    <property type="component" value="Unassembled WGS sequence"/>
</dbReference>
<dbReference type="InterPro" id="IPR028011">
    <property type="entry name" value="DUF4476"/>
</dbReference>
<proteinExistence type="predicted"/>
<evidence type="ECO:0000313" key="4">
    <source>
        <dbReference type="Proteomes" id="UP001227192"/>
    </source>
</evidence>
<sequence>MLKSLFCCFKGDRGLDGERASPHGPSPLPMYAEACRGPQEEGAGGGRIPTFLRAKHSADLEEPKSAYINLSQSLQGQKARFKDDRQPATTSGQVEIPESQRKQFQPGNNIKSKPVGEVIDLVRSFDFDDGRIKAVRAVVSILGKFTAAEMIDLVRSFDFDDNGVKALQAMESEQEHII</sequence>
<comment type="caution">
    <text evidence="3">The sequence shown here is derived from an EMBL/GenBank/DDBJ whole genome shotgun (WGS) entry which is preliminary data.</text>
</comment>
<name>A0AAI9X3K2_PENTH</name>
<gene>
    <name evidence="3" type="ORF">VN97_g11218</name>
</gene>
<keyword evidence="4" id="KW-1185">Reference proteome</keyword>
<feature type="domain" description="DUF4476" evidence="2">
    <location>
        <begin position="111"/>
        <end position="170"/>
    </location>
</feature>
<reference evidence="3" key="2">
    <citation type="journal article" date="2016" name="Fungal Biol.">
        <title>Ochratoxin A production by Penicillium thymicola.</title>
        <authorList>
            <person name="Nguyen H.D.T."/>
            <person name="McMullin D.R."/>
            <person name="Ponomareva E."/>
            <person name="Riley R."/>
            <person name="Pomraning K.R."/>
            <person name="Baker S.E."/>
            <person name="Seifert K.A."/>
        </authorList>
    </citation>
    <scope>NUCLEOTIDE SEQUENCE</scope>
    <source>
        <strain evidence="3">DAOM 180753</strain>
    </source>
</reference>
<accession>A0AAI9X3K2</accession>
<organism evidence="3 4">
    <name type="scientific">Penicillium thymicola</name>
    <dbReference type="NCBI Taxonomy" id="293382"/>
    <lineage>
        <taxon>Eukaryota</taxon>
        <taxon>Fungi</taxon>
        <taxon>Dikarya</taxon>
        <taxon>Ascomycota</taxon>
        <taxon>Pezizomycotina</taxon>
        <taxon>Eurotiomycetes</taxon>
        <taxon>Eurotiomycetidae</taxon>
        <taxon>Eurotiales</taxon>
        <taxon>Aspergillaceae</taxon>
        <taxon>Penicillium</taxon>
    </lineage>
</organism>